<organism evidence="3 4">
    <name type="scientific">Vibrio ouci</name>
    <dbReference type="NCBI Taxonomy" id="2499078"/>
    <lineage>
        <taxon>Bacteria</taxon>
        <taxon>Pseudomonadati</taxon>
        <taxon>Pseudomonadota</taxon>
        <taxon>Gammaproteobacteria</taxon>
        <taxon>Vibrionales</taxon>
        <taxon>Vibrionaceae</taxon>
        <taxon>Vibrio</taxon>
    </lineage>
</organism>
<evidence type="ECO:0000313" key="3">
    <source>
        <dbReference type="EMBL" id="TFH92923.1"/>
    </source>
</evidence>
<feature type="domain" description="AsmA" evidence="2">
    <location>
        <begin position="1"/>
        <end position="539"/>
    </location>
</feature>
<proteinExistence type="predicted"/>
<comment type="caution">
    <text evidence="3">The sequence shown here is derived from an EMBL/GenBank/DDBJ whole genome shotgun (WGS) entry which is preliminary data.</text>
</comment>
<keyword evidence="4" id="KW-1185">Reference proteome</keyword>
<dbReference type="OrthoDB" id="5912765at2"/>
<dbReference type="InterPro" id="IPR007844">
    <property type="entry name" value="AsmA"/>
</dbReference>
<evidence type="ECO:0000313" key="4">
    <source>
        <dbReference type="Proteomes" id="UP000297753"/>
    </source>
</evidence>
<protein>
    <submittedName>
        <fullName evidence="3">AsmA family protein</fullName>
    </submittedName>
</protein>
<gene>
    <name evidence="3" type="ORF">ELS82_02935</name>
</gene>
<dbReference type="AlphaFoldDB" id="A0A4Y8WJR6"/>
<evidence type="ECO:0000256" key="1">
    <source>
        <dbReference type="SAM" id="MobiDB-lite"/>
    </source>
</evidence>
<dbReference type="EMBL" id="SATR01000003">
    <property type="protein sequence ID" value="TFH92923.1"/>
    <property type="molecule type" value="Genomic_DNA"/>
</dbReference>
<accession>A0A4Y8WJR6</accession>
<sequence length="652" mass="72643">MKKALLLLTLIIVGIIALATVGLYTVMQTRYATQVVNTLLNQLTPYQVTANKASYTPPLQITLEDVVIGQDEASTSLPKLTLWLSQQPWQNGKLAFDSILIEGATLNLKHNQSALLSQLSLHQLALKETDISGPRWSARGVNLQIEQPKWQTEDQQLPFGDIQLSAQQLYMHGEALDNLLVDMRYQNQDSTIFGSSFNWRGANISGQAEQYPQGWSLINFTIDKLSLSESQQISPLLTTLANFNLPIYHINSLDILNSSFSYGLWQFKHLDASIEALSLDKPLWQQQQGYASFNADSIRHPSLAVFSPRAKVTLTHDQISIDEFDSDFKQGRVQLQGKLTPKQVALDQLLITGVKWLEDTEQLAPTIREILSPLQRLSIASLEVNNTQLIQVEHKPYWQVSGLTIEGSDLTLIEQNELGLFEGRLELSANSASIDKLLTTQAHVSAFANQRKLTLERAFIPLEQGYIEANGTWDRNSVSAPWQFSIHADGLPLDQYHLQHYLPFALSGAAEVEVELNGLSGDYSMLSHSFSGKVTAYLRQASLEAKSIDGEQSYKQKLDLDEIQIKADRGRIAVHSSKGATQLAGEMDLTKPQFATLLLKSEQPCLQLWSDLINGENVIKETCDTPKHTEPKAPQVEDDQDSEPESGPSTTL</sequence>
<name>A0A4Y8WJR6_9VIBR</name>
<feature type="region of interest" description="Disordered" evidence="1">
    <location>
        <begin position="623"/>
        <end position="652"/>
    </location>
</feature>
<dbReference type="RefSeq" id="WP_134834165.1">
    <property type="nucleotide sequence ID" value="NZ_SATR01000003.1"/>
</dbReference>
<dbReference type="Proteomes" id="UP000297753">
    <property type="component" value="Unassembled WGS sequence"/>
</dbReference>
<evidence type="ECO:0000259" key="2">
    <source>
        <dbReference type="Pfam" id="PF05170"/>
    </source>
</evidence>
<dbReference type="Pfam" id="PF05170">
    <property type="entry name" value="AsmA"/>
    <property type="match status" value="1"/>
</dbReference>
<reference evidence="3 4" key="1">
    <citation type="submission" date="2019-01" db="EMBL/GenBank/DDBJ databases">
        <title>Vibrio BEI176 sp. nov, a marine bacterium isolated from China: eastern marignal seas.</title>
        <authorList>
            <person name="Li B."/>
        </authorList>
    </citation>
    <scope>NUCLEOTIDE SEQUENCE [LARGE SCALE GENOMIC DNA]</scope>
    <source>
        <strain evidence="3 4">BEI176</strain>
    </source>
</reference>